<evidence type="ECO:0000256" key="5">
    <source>
        <dbReference type="ARBA" id="ARBA00022989"/>
    </source>
</evidence>
<evidence type="ECO:0000256" key="3">
    <source>
        <dbReference type="ARBA" id="ARBA00022475"/>
    </source>
</evidence>
<feature type="transmembrane region" description="Helical" evidence="7">
    <location>
        <begin position="74"/>
        <end position="94"/>
    </location>
</feature>
<accession>A0A161S9F4</accession>
<sequence length="133" mass="14336">MNKNQDIGLLITRISIGFPMLLYGIGKLFNGISFIQSVLVDKGLPAFFGYGVYVGEVIAPLLLLIGYRTRLASLVFAINCLTAMLLVQSADIFSLNDNGGWKVELLGIYALVAVGLFFTGGGNLAVSSKNQWD</sequence>
<evidence type="ECO:0000313" key="8">
    <source>
        <dbReference type="EMBL" id="KZE82029.1"/>
    </source>
</evidence>
<dbReference type="Pfam" id="PF07681">
    <property type="entry name" value="DoxX"/>
    <property type="match status" value="1"/>
</dbReference>
<evidence type="ECO:0000256" key="4">
    <source>
        <dbReference type="ARBA" id="ARBA00022692"/>
    </source>
</evidence>
<feature type="transmembrane region" description="Helical" evidence="7">
    <location>
        <begin position="7"/>
        <end position="26"/>
    </location>
</feature>
<feature type="transmembrane region" description="Helical" evidence="7">
    <location>
        <begin position="106"/>
        <end position="126"/>
    </location>
</feature>
<dbReference type="PANTHER" id="PTHR33452">
    <property type="entry name" value="OXIDOREDUCTASE CATD-RELATED"/>
    <property type="match status" value="1"/>
</dbReference>
<keyword evidence="6 7" id="KW-0472">Membrane</keyword>
<dbReference type="RefSeq" id="WP_038984615.1">
    <property type="nucleotide sequence ID" value="NZ_JACAJS010000009.1"/>
</dbReference>
<evidence type="ECO:0000256" key="7">
    <source>
        <dbReference type="SAM" id="Phobius"/>
    </source>
</evidence>
<keyword evidence="3" id="KW-1003">Cell membrane</keyword>
<comment type="subcellular location">
    <subcellularLocation>
        <location evidence="1">Cell membrane</location>
        <topology evidence="1">Multi-pass membrane protein</topology>
    </subcellularLocation>
</comment>
<organism evidence="8 9">
    <name type="scientific">Myroides marinus</name>
    <dbReference type="NCBI Taxonomy" id="703342"/>
    <lineage>
        <taxon>Bacteria</taxon>
        <taxon>Pseudomonadati</taxon>
        <taxon>Bacteroidota</taxon>
        <taxon>Flavobacteriia</taxon>
        <taxon>Flavobacteriales</taxon>
        <taxon>Flavobacteriaceae</taxon>
        <taxon>Myroides</taxon>
    </lineage>
</organism>
<dbReference type="Proteomes" id="UP000076630">
    <property type="component" value="Unassembled WGS sequence"/>
</dbReference>
<comment type="similarity">
    <text evidence="2">Belongs to the DoxX family.</text>
</comment>
<proteinExistence type="inferred from homology"/>
<dbReference type="EMBL" id="LQNU01000049">
    <property type="protein sequence ID" value="KZE82029.1"/>
    <property type="molecule type" value="Genomic_DNA"/>
</dbReference>
<dbReference type="InterPro" id="IPR051907">
    <property type="entry name" value="DoxX-like_oxidoreductase"/>
</dbReference>
<dbReference type="OrthoDB" id="280866at2"/>
<dbReference type="InterPro" id="IPR032808">
    <property type="entry name" value="DoxX"/>
</dbReference>
<reference evidence="8 9" key="1">
    <citation type="submission" date="2016-01" db="EMBL/GenBank/DDBJ databases">
        <title>Whole genome sequencing of Myroides marinus L41.</title>
        <authorList>
            <person name="Hong K.W."/>
        </authorList>
    </citation>
    <scope>NUCLEOTIDE SEQUENCE [LARGE SCALE GENOMIC DNA]</scope>
    <source>
        <strain evidence="8 9">L41</strain>
    </source>
</reference>
<gene>
    <name evidence="8" type="ORF">AV926_07825</name>
</gene>
<evidence type="ECO:0000256" key="2">
    <source>
        <dbReference type="ARBA" id="ARBA00006679"/>
    </source>
</evidence>
<comment type="caution">
    <text evidence="8">The sequence shown here is derived from an EMBL/GenBank/DDBJ whole genome shotgun (WGS) entry which is preliminary data.</text>
</comment>
<protein>
    <submittedName>
        <fullName evidence="8">DoxX family protein</fullName>
    </submittedName>
</protein>
<dbReference type="PANTHER" id="PTHR33452:SF1">
    <property type="entry name" value="INNER MEMBRANE PROTEIN YPHA-RELATED"/>
    <property type="match status" value="1"/>
</dbReference>
<name>A0A161S9F4_9FLAO</name>
<evidence type="ECO:0000313" key="9">
    <source>
        <dbReference type="Proteomes" id="UP000076630"/>
    </source>
</evidence>
<keyword evidence="5 7" id="KW-1133">Transmembrane helix</keyword>
<evidence type="ECO:0000256" key="6">
    <source>
        <dbReference type="ARBA" id="ARBA00023136"/>
    </source>
</evidence>
<feature type="transmembrane region" description="Helical" evidence="7">
    <location>
        <begin position="46"/>
        <end position="67"/>
    </location>
</feature>
<keyword evidence="9" id="KW-1185">Reference proteome</keyword>
<keyword evidence="4 7" id="KW-0812">Transmembrane</keyword>
<evidence type="ECO:0000256" key="1">
    <source>
        <dbReference type="ARBA" id="ARBA00004651"/>
    </source>
</evidence>
<dbReference type="AlphaFoldDB" id="A0A161S9F4"/>
<dbReference type="GO" id="GO:0005886">
    <property type="term" value="C:plasma membrane"/>
    <property type="evidence" value="ECO:0007669"/>
    <property type="project" value="UniProtKB-SubCell"/>
</dbReference>